<sequence length="111" mass="12086">MYVPDPALRVLAEIVVSANVGAVHLRRAGEVLVARAEMNDRILDPGIRSRISGNSLDELLFSIADIEDAYIEAWQACEAGSREWCKAEGLPALDAALKHAAECFHVIASRE</sequence>
<reference evidence="1" key="1">
    <citation type="journal article" date="2014" name="Int. J. Syst. Evol. Microbiol.">
        <title>Complete genome sequence of Corynebacterium casei LMG S-19264T (=DSM 44701T), isolated from a smear-ripened cheese.</title>
        <authorList>
            <consortium name="US DOE Joint Genome Institute (JGI-PGF)"/>
            <person name="Walter F."/>
            <person name="Albersmeier A."/>
            <person name="Kalinowski J."/>
            <person name="Ruckert C."/>
        </authorList>
    </citation>
    <scope>NUCLEOTIDE SEQUENCE</scope>
    <source>
        <strain evidence="1">JCM 4646</strain>
    </source>
</reference>
<reference evidence="1" key="2">
    <citation type="submission" date="2020-09" db="EMBL/GenBank/DDBJ databases">
        <authorList>
            <person name="Sun Q."/>
            <person name="Ohkuma M."/>
        </authorList>
    </citation>
    <scope>NUCLEOTIDE SEQUENCE</scope>
    <source>
        <strain evidence="1">JCM 4646</strain>
    </source>
</reference>
<dbReference type="RefSeq" id="WP_190214319.1">
    <property type="nucleotide sequence ID" value="NZ_BNBO01000050.1"/>
</dbReference>
<dbReference type="EMBL" id="BNBO01000050">
    <property type="protein sequence ID" value="GHH81131.1"/>
    <property type="molecule type" value="Genomic_DNA"/>
</dbReference>
<comment type="caution">
    <text evidence="1">The sequence shown here is derived from an EMBL/GenBank/DDBJ whole genome shotgun (WGS) entry which is preliminary data.</text>
</comment>
<evidence type="ECO:0000313" key="1">
    <source>
        <dbReference type="EMBL" id="GHH81131.1"/>
    </source>
</evidence>
<name>A0A919L3A3_9ACTN</name>
<keyword evidence="2" id="KW-1185">Reference proteome</keyword>
<gene>
    <name evidence="1" type="ORF">GCM10018781_63070</name>
</gene>
<dbReference type="AlphaFoldDB" id="A0A919L3A3"/>
<protein>
    <submittedName>
        <fullName evidence="1">Uncharacterized protein</fullName>
    </submittedName>
</protein>
<evidence type="ECO:0000313" key="2">
    <source>
        <dbReference type="Proteomes" id="UP000617734"/>
    </source>
</evidence>
<dbReference type="GeneID" id="95356610"/>
<accession>A0A919L3A3</accession>
<dbReference type="Proteomes" id="UP000617734">
    <property type="component" value="Unassembled WGS sequence"/>
</dbReference>
<proteinExistence type="predicted"/>
<organism evidence="1 2">
    <name type="scientific">Kitasatospora indigofera</name>
    <dbReference type="NCBI Taxonomy" id="67307"/>
    <lineage>
        <taxon>Bacteria</taxon>
        <taxon>Bacillati</taxon>
        <taxon>Actinomycetota</taxon>
        <taxon>Actinomycetes</taxon>
        <taxon>Kitasatosporales</taxon>
        <taxon>Streptomycetaceae</taxon>
        <taxon>Kitasatospora</taxon>
    </lineage>
</organism>